<accession>A0A9D2L0N7</accession>
<reference evidence="1" key="2">
    <citation type="submission" date="2021-04" db="EMBL/GenBank/DDBJ databases">
        <authorList>
            <person name="Gilroy R."/>
        </authorList>
    </citation>
    <scope>NUCLEOTIDE SEQUENCE</scope>
    <source>
        <strain evidence="1">CHK179-7159</strain>
    </source>
</reference>
<reference evidence="1" key="1">
    <citation type="journal article" date="2021" name="PeerJ">
        <title>Extensive microbial diversity within the chicken gut microbiome revealed by metagenomics and culture.</title>
        <authorList>
            <person name="Gilroy R."/>
            <person name="Ravi A."/>
            <person name="Getino M."/>
            <person name="Pursley I."/>
            <person name="Horton D.L."/>
            <person name="Alikhan N.F."/>
            <person name="Baker D."/>
            <person name="Gharbi K."/>
            <person name="Hall N."/>
            <person name="Watson M."/>
            <person name="Adriaenssens E.M."/>
            <person name="Foster-Nyarko E."/>
            <person name="Jarju S."/>
            <person name="Secka A."/>
            <person name="Antonio M."/>
            <person name="Oren A."/>
            <person name="Chaudhuri R.R."/>
            <person name="La Ragione R."/>
            <person name="Hildebrand F."/>
            <person name="Pallen M.J."/>
        </authorList>
    </citation>
    <scope>NUCLEOTIDE SEQUENCE</scope>
    <source>
        <strain evidence="1">CHK179-7159</strain>
    </source>
</reference>
<dbReference type="EMBL" id="DWYY01000059">
    <property type="protein sequence ID" value="HJA92580.1"/>
    <property type="molecule type" value="Genomic_DNA"/>
</dbReference>
<gene>
    <name evidence="1" type="ORF">H9717_05625</name>
</gene>
<organism evidence="1 2">
    <name type="scientific">Candidatus Eisenbergiella merdipullorum</name>
    <dbReference type="NCBI Taxonomy" id="2838553"/>
    <lineage>
        <taxon>Bacteria</taxon>
        <taxon>Bacillati</taxon>
        <taxon>Bacillota</taxon>
        <taxon>Clostridia</taxon>
        <taxon>Lachnospirales</taxon>
        <taxon>Lachnospiraceae</taxon>
        <taxon>Eisenbergiella</taxon>
    </lineage>
</organism>
<protein>
    <submittedName>
        <fullName evidence="1">Uncharacterized protein</fullName>
    </submittedName>
</protein>
<dbReference type="AlphaFoldDB" id="A0A9D2L0N7"/>
<sequence length="80" mass="8789">MDSIGKLVAKEKKELIADGKLEQAELLDQSPETLPNITANDAEILMKAGVYSLGSLRIALKEDLCMKKDGRKTRVRNCDG</sequence>
<proteinExistence type="predicted"/>
<dbReference type="Proteomes" id="UP000886858">
    <property type="component" value="Unassembled WGS sequence"/>
</dbReference>
<evidence type="ECO:0000313" key="1">
    <source>
        <dbReference type="EMBL" id="HJA92580.1"/>
    </source>
</evidence>
<evidence type="ECO:0000313" key="2">
    <source>
        <dbReference type="Proteomes" id="UP000886858"/>
    </source>
</evidence>
<comment type="caution">
    <text evidence="1">The sequence shown here is derived from an EMBL/GenBank/DDBJ whole genome shotgun (WGS) entry which is preliminary data.</text>
</comment>
<name>A0A9D2L0N7_9FIRM</name>